<dbReference type="InterPro" id="IPR009010">
    <property type="entry name" value="Asp_de-COase-like_dom_sf"/>
</dbReference>
<dbReference type="KEGG" id="tpe:Tpen_1631"/>
<dbReference type="eggNOG" id="arCOG01491">
    <property type="taxonomic scope" value="Archaea"/>
</dbReference>
<dbReference type="Proteomes" id="UP000000641">
    <property type="component" value="Chromosome"/>
</dbReference>
<dbReference type="GO" id="GO:0051536">
    <property type="term" value="F:iron-sulfur cluster binding"/>
    <property type="evidence" value="ECO:0007669"/>
    <property type="project" value="UniProtKB-KW"/>
</dbReference>
<dbReference type="CDD" id="cd02766">
    <property type="entry name" value="MopB_3"/>
    <property type="match status" value="1"/>
</dbReference>
<evidence type="ECO:0000256" key="3">
    <source>
        <dbReference type="ARBA" id="ARBA00023004"/>
    </source>
</evidence>
<dbReference type="EC" id="1.2.1.2" evidence="6"/>
<dbReference type="Gene3D" id="3.30.2070.10">
    <property type="entry name" value="Formate dehydrogenase/DMSO reductase"/>
    <property type="match status" value="1"/>
</dbReference>
<feature type="domain" description="4Fe-4S Mo/W bis-MGD-type" evidence="5">
    <location>
        <begin position="1"/>
        <end position="55"/>
    </location>
</feature>
<dbReference type="InterPro" id="IPR006656">
    <property type="entry name" value="Mopterin_OxRdtase"/>
</dbReference>
<dbReference type="AlphaFoldDB" id="A1S0P6"/>
<dbReference type="EnsemblBacteria" id="ABL79026">
    <property type="protein sequence ID" value="ABL79026"/>
    <property type="gene ID" value="Tpen_1631"/>
</dbReference>
<dbReference type="Pfam" id="PF01568">
    <property type="entry name" value="Molydop_binding"/>
    <property type="match status" value="1"/>
</dbReference>
<evidence type="ECO:0000259" key="5">
    <source>
        <dbReference type="SMART" id="SM00926"/>
    </source>
</evidence>
<evidence type="ECO:0000313" key="7">
    <source>
        <dbReference type="Proteomes" id="UP000000641"/>
    </source>
</evidence>
<dbReference type="GeneID" id="4600910"/>
<dbReference type="InterPro" id="IPR006657">
    <property type="entry name" value="MoPterin_dinucl-bd_dom"/>
</dbReference>
<dbReference type="InterPro" id="IPR006963">
    <property type="entry name" value="Mopterin_OxRdtase_4Fe-4S_dom"/>
</dbReference>
<dbReference type="PANTHER" id="PTHR43742">
    <property type="entry name" value="TRIMETHYLAMINE-N-OXIDE REDUCTASE"/>
    <property type="match status" value="1"/>
</dbReference>
<sequence length="647" mass="71315">MAALKSVCPRDCYDTCHLAVSLDGGELRVAPDPGFAFTAGFLCPRGAVEARRVFSAGRVLFPYRRAGGKPGRSFERVEWGSALDEVASRLKEVLEEHGPGAVLHLEYAGNMGLLTWYYPQRLWNWLGAARTDYSICSKSGHEALSLHYGLSYGRTPEEAEGSRLFVFWGFNASVSSPHLWAAALRGRRRGSVIAAVDPRRSETALKSDFAVHPRPGTDVALAYGVINYLISEGLYDEDFVERYTVGFEELRREASRWSLSRVSGVTGVGEKDVARLAELYAELKPSTTFIGFGVQKGVNGAEAVRAVSLIPALVGQHRGFYYSNSRRWLVDLAAVTGERHAPPGRVVSQVALAELVERGEFKFIYVYNMNPLLTLPGQGKLRRGLSRSDVFVVLHDTHWNETADYADVVLPAATYLEKDDVVIPYAHGYVAMSRKVIEPLGESRSEVWVTCELARRLGAPEWVCRDPLDVLREALGGALEGSFEDLLAGKTLRLKARRLDEYQTPSGRIELYSRRALELGFSPLPVQGEYDGEGFVLLNSATPLYTHTQFRDVYGPIPAVVHVNPVDAERLGVRDGDLVELYNEHGSVVVKAQVTELVPPGVLWSPRQLVGLDGSPQNSLVPTETQRIGGGPVFNSTRVFARPARVI</sequence>
<evidence type="ECO:0000256" key="2">
    <source>
        <dbReference type="ARBA" id="ARBA00022723"/>
    </source>
</evidence>
<name>A1S0P6_THEPD</name>
<evidence type="ECO:0000256" key="1">
    <source>
        <dbReference type="ARBA" id="ARBA00010312"/>
    </source>
</evidence>
<keyword evidence="6" id="KW-0560">Oxidoreductase</keyword>
<dbReference type="InterPro" id="IPR050612">
    <property type="entry name" value="Prok_Mopterin_Oxidored"/>
</dbReference>
<keyword evidence="2" id="KW-0479">Metal-binding</keyword>
<dbReference type="GO" id="GO:0043546">
    <property type="term" value="F:molybdopterin cofactor binding"/>
    <property type="evidence" value="ECO:0007669"/>
    <property type="project" value="InterPro"/>
</dbReference>
<proteinExistence type="inferred from homology"/>
<accession>A1S0P6</accession>
<organism evidence="6 7">
    <name type="scientific">Thermofilum pendens (strain DSM 2475 / Hrk 5)</name>
    <dbReference type="NCBI Taxonomy" id="368408"/>
    <lineage>
        <taxon>Archaea</taxon>
        <taxon>Thermoproteota</taxon>
        <taxon>Thermoprotei</taxon>
        <taxon>Thermofilales</taxon>
        <taxon>Thermofilaceae</taxon>
        <taxon>Thermofilum</taxon>
    </lineage>
</organism>
<dbReference type="SUPFAM" id="SSF53706">
    <property type="entry name" value="Formate dehydrogenase/DMSO reductase, domains 1-3"/>
    <property type="match status" value="1"/>
</dbReference>
<dbReference type="Gene3D" id="3.40.228.10">
    <property type="entry name" value="Dimethylsulfoxide Reductase, domain 2"/>
    <property type="match status" value="1"/>
</dbReference>
<evidence type="ECO:0000256" key="4">
    <source>
        <dbReference type="ARBA" id="ARBA00023014"/>
    </source>
</evidence>
<dbReference type="OrthoDB" id="23466at2157"/>
<dbReference type="EMBL" id="CP000505">
    <property type="protein sequence ID" value="ABL79026.1"/>
    <property type="molecule type" value="Genomic_DNA"/>
</dbReference>
<gene>
    <name evidence="6" type="ordered locus">Tpen_1631</name>
</gene>
<dbReference type="PANTHER" id="PTHR43742:SF6">
    <property type="entry name" value="OXIDOREDUCTASE YYAE-RELATED"/>
    <property type="match status" value="1"/>
</dbReference>
<dbReference type="GO" id="GO:0046872">
    <property type="term" value="F:metal ion binding"/>
    <property type="evidence" value="ECO:0007669"/>
    <property type="project" value="UniProtKB-KW"/>
</dbReference>
<dbReference type="SUPFAM" id="SSF50692">
    <property type="entry name" value="ADC-like"/>
    <property type="match status" value="1"/>
</dbReference>
<dbReference type="SMART" id="SM00926">
    <property type="entry name" value="Molybdop_Fe4S4"/>
    <property type="match status" value="1"/>
</dbReference>
<dbReference type="GO" id="GO:0016491">
    <property type="term" value="F:oxidoreductase activity"/>
    <property type="evidence" value="ECO:0007669"/>
    <property type="project" value="UniProtKB-KW"/>
</dbReference>
<dbReference type="HOGENOM" id="CLU_000422_13_3_2"/>
<keyword evidence="7" id="KW-1185">Reference proteome</keyword>
<dbReference type="Gene3D" id="2.40.40.20">
    <property type="match status" value="1"/>
</dbReference>
<comment type="similarity">
    <text evidence="1">Belongs to the prokaryotic molybdopterin-containing oxidoreductase family.</text>
</comment>
<keyword evidence="3" id="KW-0408">Iron</keyword>
<keyword evidence="4" id="KW-0411">Iron-sulfur</keyword>
<protein>
    <submittedName>
        <fullName evidence="6">Formate dehydrogenase</fullName>
        <ecNumber evidence="6">1.2.1.2</ecNumber>
    </submittedName>
</protein>
<dbReference type="STRING" id="368408.Tpen_1631"/>
<dbReference type="Pfam" id="PF00384">
    <property type="entry name" value="Molybdopterin"/>
    <property type="match status" value="1"/>
</dbReference>
<dbReference type="Gene3D" id="3.40.50.740">
    <property type="match status" value="1"/>
</dbReference>
<reference evidence="7" key="1">
    <citation type="journal article" date="2008" name="J. Bacteriol.">
        <title>Genome sequence of Thermofilum pendens reveals an exceptional loss of biosynthetic pathways without genome reduction.</title>
        <authorList>
            <person name="Anderson I."/>
            <person name="Rodriguez J."/>
            <person name="Susanti D."/>
            <person name="Porat I."/>
            <person name="Reich C."/>
            <person name="Ulrich L.E."/>
            <person name="Elkins J.G."/>
            <person name="Mavromatis K."/>
            <person name="Lykidis A."/>
            <person name="Kim E."/>
            <person name="Thompson L.S."/>
            <person name="Nolan M."/>
            <person name="Land M."/>
            <person name="Copeland A."/>
            <person name="Lapidus A."/>
            <person name="Lucas S."/>
            <person name="Detter C."/>
            <person name="Zhulin I.B."/>
            <person name="Olsen G.J."/>
            <person name="Whitman W."/>
            <person name="Mukhopadhyay B."/>
            <person name="Bristow J."/>
            <person name="Kyrpides N."/>
        </authorList>
    </citation>
    <scope>NUCLEOTIDE SEQUENCE [LARGE SCALE GENOMIC DNA]</scope>
    <source>
        <strain evidence="7">DSM 2475 / Hrk 5</strain>
    </source>
</reference>
<evidence type="ECO:0000313" key="6">
    <source>
        <dbReference type="EMBL" id="ABL79026.1"/>
    </source>
</evidence>
<dbReference type="RefSeq" id="WP_011753291.1">
    <property type="nucleotide sequence ID" value="NC_008698.1"/>
</dbReference>